<dbReference type="Proteomes" id="UP001499930">
    <property type="component" value="Unassembled WGS sequence"/>
</dbReference>
<name>A0ABP6LEV8_9ACTN</name>
<keyword evidence="2" id="KW-1185">Reference proteome</keyword>
<protein>
    <submittedName>
        <fullName evidence="1">DUF5987 family protein</fullName>
    </submittedName>
</protein>
<comment type="caution">
    <text evidence="1">The sequence shown here is derived from an EMBL/GenBank/DDBJ whole genome shotgun (WGS) entry which is preliminary data.</text>
</comment>
<gene>
    <name evidence="1" type="ORF">GCM10017559_76070</name>
</gene>
<dbReference type="EMBL" id="BAAAWD010000026">
    <property type="protein sequence ID" value="GAA3037056.1"/>
    <property type="molecule type" value="Genomic_DNA"/>
</dbReference>
<accession>A0ABP6LEV8</accession>
<evidence type="ECO:0000313" key="2">
    <source>
        <dbReference type="Proteomes" id="UP001499930"/>
    </source>
</evidence>
<dbReference type="InterPro" id="IPR046029">
    <property type="entry name" value="DUF5987"/>
</dbReference>
<dbReference type="RefSeq" id="WP_344905964.1">
    <property type="nucleotide sequence ID" value="NZ_BAAAWD010000026.1"/>
</dbReference>
<sequence>MRPGTQSPERTATLEAFADTLIPGEKRSPDDRAIAGAAAGGGAVAAGAIELLEWPATGVSDALDDFTRDLNAHARAYAAEHDLELDASVPPFVALSFDHRTALVERLTAADHPERELWVLLAIFSYMAFDSAAHLHTRDALAAGHPGLTAMGLLPPDPDGLWRFPENSYGRALASPHPATTASGSPA</sequence>
<evidence type="ECO:0000313" key="1">
    <source>
        <dbReference type="EMBL" id="GAA3037056.1"/>
    </source>
</evidence>
<dbReference type="Pfam" id="PF19449">
    <property type="entry name" value="DUF5987"/>
    <property type="match status" value="1"/>
</dbReference>
<proteinExistence type="predicted"/>
<organism evidence="1 2">
    <name type="scientific">Streptosporangium longisporum</name>
    <dbReference type="NCBI Taxonomy" id="46187"/>
    <lineage>
        <taxon>Bacteria</taxon>
        <taxon>Bacillati</taxon>
        <taxon>Actinomycetota</taxon>
        <taxon>Actinomycetes</taxon>
        <taxon>Streptosporangiales</taxon>
        <taxon>Streptosporangiaceae</taxon>
        <taxon>Streptosporangium</taxon>
    </lineage>
</organism>
<reference evidence="2" key="1">
    <citation type="journal article" date="2019" name="Int. J. Syst. Evol. Microbiol.">
        <title>The Global Catalogue of Microorganisms (GCM) 10K type strain sequencing project: providing services to taxonomists for standard genome sequencing and annotation.</title>
        <authorList>
            <consortium name="The Broad Institute Genomics Platform"/>
            <consortium name="The Broad Institute Genome Sequencing Center for Infectious Disease"/>
            <person name="Wu L."/>
            <person name="Ma J."/>
        </authorList>
    </citation>
    <scope>NUCLEOTIDE SEQUENCE [LARGE SCALE GENOMIC DNA]</scope>
    <source>
        <strain evidence="2">JCM 3106</strain>
    </source>
</reference>